<keyword evidence="5" id="KW-0227">DNA damage</keyword>
<keyword evidence="6" id="KW-0808">Transferase</keyword>
<dbReference type="CDD" id="cd01700">
    <property type="entry name" value="PolY_Pol_V_umuC"/>
    <property type="match status" value="1"/>
</dbReference>
<dbReference type="InterPro" id="IPR036775">
    <property type="entry name" value="DNA_pol_Y-fam_lit_finger_sf"/>
</dbReference>
<dbReference type="GO" id="GO:0009432">
    <property type="term" value="P:SOS response"/>
    <property type="evidence" value="ECO:0007669"/>
    <property type="project" value="TreeGrafter"/>
</dbReference>
<dbReference type="AlphaFoldDB" id="A0A0F2E4T6"/>
<dbReference type="Gene3D" id="3.30.70.270">
    <property type="match status" value="1"/>
</dbReference>
<dbReference type="GO" id="GO:0042276">
    <property type="term" value="P:error-prone translesion synthesis"/>
    <property type="evidence" value="ECO:0007669"/>
    <property type="project" value="TreeGrafter"/>
</dbReference>
<dbReference type="Proteomes" id="UP000033489">
    <property type="component" value="Unassembled WGS sequence"/>
</dbReference>
<dbReference type="PANTHER" id="PTHR11076:SF35">
    <property type="entry name" value="DNA REPAIR PROTEIN HOMOLOG YOBH"/>
    <property type="match status" value="1"/>
</dbReference>
<accession>A0A0F2E4T6</accession>
<name>A0A0F2E4T6_9STRE</name>
<dbReference type="PATRIC" id="fig|28037.216.peg.324"/>
<dbReference type="SUPFAM" id="SSF100879">
    <property type="entry name" value="Lesion bypass DNA polymerase (Y-family), little finger domain"/>
    <property type="match status" value="1"/>
</dbReference>
<keyword evidence="2" id="KW-0515">Mutator protein</keyword>
<dbReference type="GO" id="GO:0003887">
    <property type="term" value="F:DNA-directed DNA polymerase activity"/>
    <property type="evidence" value="ECO:0007669"/>
    <property type="project" value="UniProtKB-KW"/>
</dbReference>
<dbReference type="SUPFAM" id="SSF56672">
    <property type="entry name" value="DNA/RNA polymerases"/>
    <property type="match status" value="1"/>
</dbReference>
<dbReference type="InterPro" id="IPR043502">
    <property type="entry name" value="DNA/RNA_pol_sf"/>
</dbReference>
<dbReference type="InterPro" id="IPR017961">
    <property type="entry name" value="DNA_pol_Y-fam_little_finger"/>
</dbReference>
<dbReference type="Pfam" id="PF00817">
    <property type="entry name" value="IMS"/>
    <property type="match status" value="1"/>
</dbReference>
<evidence type="ECO:0000256" key="6">
    <source>
        <dbReference type="ARBA" id="ARBA00022932"/>
    </source>
</evidence>
<keyword evidence="3" id="KW-0548">Nucleotidyltransferase</keyword>
<evidence type="ECO:0000256" key="3">
    <source>
        <dbReference type="ARBA" id="ARBA00022695"/>
    </source>
</evidence>
<dbReference type="RefSeq" id="WP_045613562.1">
    <property type="nucleotide sequence ID" value="NZ_JYGT01000004.1"/>
</dbReference>
<dbReference type="InterPro" id="IPR050116">
    <property type="entry name" value="DNA_polymerase-Y"/>
</dbReference>
<dbReference type="PANTHER" id="PTHR11076">
    <property type="entry name" value="DNA REPAIR POLYMERASE UMUC / TRANSFERASE FAMILY MEMBER"/>
    <property type="match status" value="1"/>
</dbReference>
<dbReference type="Gene3D" id="1.10.150.20">
    <property type="entry name" value="5' to 3' exonuclease, C-terminal subdomain"/>
    <property type="match status" value="1"/>
</dbReference>
<organism evidence="8 9">
    <name type="scientific">Streptococcus infantis</name>
    <dbReference type="NCBI Taxonomy" id="68892"/>
    <lineage>
        <taxon>Bacteria</taxon>
        <taxon>Bacillati</taxon>
        <taxon>Bacillota</taxon>
        <taxon>Bacilli</taxon>
        <taxon>Lactobacillales</taxon>
        <taxon>Streptococcaceae</taxon>
        <taxon>Streptococcus</taxon>
    </lineage>
</organism>
<dbReference type="GO" id="GO:0005829">
    <property type="term" value="C:cytosol"/>
    <property type="evidence" value="ECO:0007669"/>
    <property type="project" value="TreeGrafter"/>
</dbReference>
<comment type="similarity">
    <text evidence="1">Belongs to the DNA polymerase type-Y family.</text>
</comment>
<dbReference type="Gene3D" id="3.30.1490.100">
    <property type="entry name" value="DNA polymerase, Y-family, little finger domain"/>
    <property type="match status" value="1"/>
</dbReference>
<keyword evidence="6" id="KW-0239">DNA-directed DNA polymerase</keyword>
<dbReference type="Pfam" id="PF11799">
    <property type="entry name" value="IMS_C"/>
    <property type="match status" value="1"/>
</dbReference>
<protein>
    <submittedName>
        <fullName evidence="8">UmuC-like DNA-repair protein</fullName>
    </submittedName>
</protein>
<reference evidence="8 9" key="1">
    <citation type="submission" date="2015-02" db="EMBL/GenBank/DDBJ databases">
        <title>Evolution of amylase-binding proteins of oral streptococcal species.</title>
        <authorList>
            <person name="Haase E.M."/>
        </authorList>
    </citation>
    <scope>NUCLEOTIDE SEQUENCE [LARGE SCALE GENOMIC DNA]</scope>
    <source>
        <strain evidence="8 9">UC921A</strain>
    </source>
</reference>
<proteinExistence type="inferred from homology"/>
<comment type="caution">
    <text evidence="8">The sequence shown here is derived from an EMBL/GenBank/DDBJ whole genome shotgun (WGS) entry which is preliminary data.</text>
</comment>
<gene>
    <name evidence="8" type="ORF">TZ94_00331</name>
</gene>
<dbReference type="EMBL" id="JYGT01000004">
    <property type="protein sequence ID" value="KJQ78212.1"/>
    <property type="molecule type" value="Genomic_DNA"/>
</dbReference>
<evidence type="ECO:0000313" key="9">
    <source>
        <dbReference type="Proteomes" id="UP000033489"/>
    </source>
</evidence>
<evidence type="ECO:0000256" key="5">
    <source>
        <dbReference type="ARBA" id="ARBA00022763"/>
    </source>
</evidence>
<evidence type="ECO:0000259" key="7">
    <source>
        <dbReference type="PROSITE" id="PS50173"/>
    </source>
</evidence>
<dbReference type="Gene3D" id="3.40.1170.60">
    <property type="match status" value="1"/>
</dbReference>
<evidence type="ECO:0000256" key="2">
    <source>
        <dbReference type="ARBA" id="ARBA00022457"/>
    </source>
</evidence>
<evidence type="ECO:0000313" key="8">
    <source>
        <dbReference type="EMBL" id="KJQ78212.1"/>
    </source>
</evidence>
<dbReference type="OrthoDB" id="9808813at2"/>
<dbReference type="GO" id="GO:0006260">
    <property type="term" value="P:DNA replication"/>
    <property type="evidence" value="ECO:0007669"/>
    <property type="project" value="UniProtKB-KW"/>
</dbReference>
<dbReference type="GO" id="GO:0006281">
    <property type="term" value="P:DNA repair"/>
    <property type="evidence" value="ECO:0007669"/>
    <property type="project" value="InterPro"/>
</dbReference>
<dbReference type="InterPro" id="IPR001126">
    <property type="entry name" value="UmuC"/>
</dbReference>
<evidence type="ECO:0000256" key="1">
    <source>
        <dbReference type="ARBA" id="ARBA00010945"/>
    </source>
</evidence>
<sequence length="471" mass="53496">MGYFDYSREPKSDIAFVDMKSFYASVECVERGLHPLKTSLCVMSRADNSVGLILSSSPMFKKVFGKANVGRAYDLPFDIKTRKFSYYNAQKQGLRTDPSYVKFIEDWARLTVIVPPRMDKYIAVNMEIQRIFQNYSSPDDIYPYSIDEGFIDLTSSLNYFVPDQQISRKDKLDMLSARIQRDIWRQTGIYSTVGMSNANPLLAKLALDNEAKHTPTMRANWSYQDVEDKVWSIPKMTDFWGIGHRMEKRLNGLGIYSIKELANRNPDVLKKELGQAGLRLWFHANGIDESNVHKPYKPKSHGLGNSQILPRDYVKQRDIEIILREMAEQVAIRLRRAGKKATVVSIHLGFSKQEQKRSIHTQMKVEPTNNTSILVGHVLELFHSKYTSGAVRSVAVSYSGFVDESFGLISLFDDVYKVEKEERLQTAIDSIREQFGFTSLLKATALEDASRSIARSKLIGGHSAGGLDGLK</sequence>
<dbReference type="InterPro" id="IPR043128">
    <property type="entry name" value="Rev_trsase/Diguanyl_cyclase"/>
</dbReference>
<dbReference type="PROSITE" id="PS50173">
    <property type="entry name" value="UMUC"/>
    <property type="match status" value="1"/>
</dbReference>
<dbReference type="GO" id="GO:0003684">
    <property type="term" value="F:damaged DNA binding"/>
    <property type="evidence" value="ECO:0007669"/>
    <property type="project" value="InterPro"/>
</dbReference>
<feature type="domain" description="UmuC" evidence="7">
    <location>
        <begin position="14"/>
        <end position="243"/>
    </location>
</feature>
<keyword evidence="4" id="KW-0235">DNA replication</keyword>
<evidence type="ECO:0000256" key="4">
    <source>
        <dbReference type="ARBA" id="ARBA00022705"/>
    </source>
</evidence>